<keyword evidence="3" id="KW-1185">Reference proteome</keyword>
<evidence type="ECO:0008006" key="4">
    <source>
        <dbReference type="Google" id="ProtNLM"/>
    </source>
</evidence>
<dbReference type="SUPFAM" id="SSF53756">
    <property type="entry name" value="UDP-Glycosyltransferase/glycogen phosphorylase"/>
    <property type="match status" value="1"/>
</dbReference>
<dbReference type="EMBL" id="DF820474">
    <property type="protein sequence ID" value="GAK60665.1"/>
    <property type="molecule type" value="Genomic_DNA"/>
</dbReference>
<proteinExistence type="predicted"/>
<dbReference type="STRING" id="1499967.U27_00562"/>
<keyword evidence="1" id="KW-1133">Transmembrane helix</keyword>
<dbReference type="Gene3D" id="3.40.50.2000">
    <property type="entry name" value="Glycogen Phosphorylase B"/>
    <property type="match status" value="1"/>
</dbReference>
<sequence>MKYKIFIGMREIAGYYTNLSKGFRAKGHDVTLFDSVPHPFQYERDAETLPPLLKAYSYFAGLRSQRPKKFMMRQIVYLIASYVSKGLFFLYSLFRYDAYIFSFGTSFFPKNFDLLILKIFRKKVICNIAHGSEARPIYINGAYRHPDPQSSLSTQRIIQDSSRMKHKIKFIERHASLVIAAPLSSQFIKGKVINSFFLGIPFSKKTTVCFKNRKTDIVRILHSPSHPVAKGTHLIRQAITALRNRGYAIDYVEVIGQPHDVVLKELERCDFVVDQVYSDTPMAGFATEAAFYGKPAVVGGYGWAMLKNILPPHIFPPSQICHPDTIEEAIEQLIANPDYCLELSKRAHEFVTAHWRAELVAENYIRLLEGNILDEWWLDPNTVVYVNGMGLSERDAQNLVAEVVRYGGASALQLDDKPQLKQKFLEFANIIFG</sequence>
<dbReference type="Proteomes" id="UP000030661">
    <property type="component" value="Unassembled WGS sequence"/>
</dbReference>
<dbReference type="eggNOG" id="COG0438">
    <property type="taxonomic scope" value="Bacteria"/>
</dbReference>
<organism evidence="2">
    <name type="scientific">Vecturithrix granuli</name>
    <dbReference type="NCBI Taxonomy" id="1499967"/>
    <lineage>
        <taxon>Bacteria</taxon>
        <taxon>Candidatus Moduliflexota</taxon>
        <taxon>Candidatus Vecturitrichia</taxon>
        <taxon>Candidatus Vecturitrichales</taxon>
        <taxon>Candidatus Vecturitrichaceae</taxon>
        <taxon>Candidatus Vecturithrix</taxon>
    </lineage>
</organism>
<protein>
    <recommendedName>
        <fullName evidence="4">Glycosyl transferase family 1 domain-containing protein</fullName>
    </recommendedName>
</protein>
<evidence type="ECO:0000256" key="1">
    <source>
        <dbReference type="SAM" id="Phobius"/>
    </source>
</evidence>
<keyword evidence="1" id="KW-0812">Transmembrane</keyword>
<evidence type="ECO:0000313" key="3">
    <source>
        <dbReference type="Proteomes" id="UP000030661"/>
    </source>
</evidence>
<accession>A0A081C7W0</accession>
<name>A0A081C7W0_VECG1</name>
<evidence type="ECO:0000313" key="2">
    <source>
        <dbReference type="EMBL" id="GAK60665.1"/>
    </source>
</evidence>
<dbReference type="AlphaFoldDB" id="A0A081C7W0"/>
<reference evidence="2" key="1">
    <citation type="journal article" date="2015" name="PeerJ">
        <title>First genomic representation of candidate bacterial phylum KSB3 points to enhanced environmental sensing as a trigger of wastewater bulking.</title>
        <authorList>
            <person name="Sekiguchi Y."/>
            <person name="Ohashi A."/>
            <person name="Parks D.H."/>
            <person name="Yamauchi T."/>
            <person name="Tyson G.W."/>
            <person name="Hugenholtz P."/>
        </authorList>
    </citation>
    <scope>NUCLEOTIDE SEQUENCE [LARGE SCALE GENOMIC DNA]</scope>
</reference>
<gene>
    <name evidence="2" type="ORF">U27_00562</name>
</gene>
<keyword evidence="1" id="KW-0472">Membrane</keyword>
<dbReference type="HOGENOM" id="CLU_632614_0_0_0"/>
<feature type="transmembrane region" description="Helical" evidence="1">
    <location>
        <begin position="75"/>
        <end position="94"/>
    </location>
</feature>